<evidence type="ECO:0000313" key="2">
    <source>
        <dbReference type="EMBL" id="SVA27586.1"/>
    </source>
</evidence>
<evidence type="ECO:0000259" key="1">
    <source>
        <dbReference type="Pfam" id="PF05050"/>
    </source>
</evidence>
<feature type="domain" description="Methyltransferase FkbM" evidence="1">
    <location>
        <begin position="84"/>
        <end position="240"/>
    </location>
</feature>
<gene>
    <name evidence="2" type="ORF">METZ01_LOCUS80440</name>
</gene>
<protein>
    <recommendedName>
        <fullName evidence="1">Methyltransferase FkbM domain-containing protein</fullName>
    </recommendedName>
</protein>
<dbReference type="Gene3D" id="3.40.50.150">
    <property type="entry name" value="Vaccinia Virus protein VP39"/>
    <property type="match status" value="1"/>
</dbReference>
<sequence>MGLDFFSKVRIFARSWNILKNWYVYPLVYFNLTKKSHVIFETKSGIKLKIRTRTTDLMALTNVWLTREYLDDDFNIEADDVVLDIGGHIGLFALFASQFCKKGKIFCFEPVKENYNILLENLELNAVKNIVPFNLAVYDDSKKVKMYLNDDDAGHSVMLPSSKSIQADSISLKKIFDDNKIEQCDFAKIDCEGSEYSIIDALPPEYLKRINKMAIEYHFADSKPELANNLISKIENAGFHVRKKSHYNDMGFLYARR</sequence>
<dbReference type="PANTHER" id="PTHR34203">
    <property type="entry name" value="METHYLTRANSFERASE, FKBM FAMILY PROTEIN"/>
    <property type="match status" value="1"/>
</dbReference>
<dbReference type="PANTHER" id="PTHR34203:SF15">
    <property type="entry name" value="SLL1173 PROTEIN"/>
    <property type="match status" value="1"/>
</dbReference>
<dbReference type="InterPro" id="IPR052514">
    <property type="entry name" value="SAM-dependent_MTase"/>
</dbReference>
<name>A0A381UHB2_9ZZZZ</name>
<dbReference type="Pfam" id="PF05050">
    <property type="entry name" value="Methyltransf_21"/>
    <property type="match status" value="1"/>
</dbReference>
<accession>A0A381UHB2</accession>
<dbReference type="EMBL" id="UINC01006447">
    <property type="protein sequence ID" value="SVA27586.1"/>
    <property type="molecule type" value="Genomic_DNA"/>
</dbReference>
<organism evidence="2">
    <name type="scientific">marine metagenome</name>
    <dbReference type="NCBI Taxonomy" id="408172"/>
    <lineage>
        <taxon>unclassified sequences</taxon>
        <taxon>metagenomes</taxon>
        <taxon>ecological metagenomes</taxon>
    </lineage>
</organism>
<dbReference type="SUPFAM" id="SSF53335">
    <property type="entry name" value="S-adenosyl-L-methionine-dependent methyltransferases"/>
    <property type="match status" value="1"/>
</dbReference>
<dbReference type="AlphaFoldDB" id="A0A381UHB2"/>
<dbReference type="InterPro" id="IPR006342">
    <property type="entry name" value="FkbM_mtfrase"/>
</dbReference>
<dbReference type="NCBIfam" id="TIGR01444">
    <property type="entry name" value="fkbM_fam"/>
    <property type="match status" value="1"/>
</dbReference>
<reference evidence="2" key="1">
    <citation type="submission" date="2018-05" db="EMBL/GenBank/DDBJ databases">
        <authorList>
            <person name="Lanie J.A."/>
            <person name="Ng W.-L."/>
            <person name="Kazmierczak K.M."/>
            <person name="Andrzejewski T.M."/>
            <person name="Davidsen T.M."/>
            <person name="Wayne K.J."/>
            <person name="Tettelin H."/>
            <person name="Glass J.I."/>
            <person name="Rusch D."/>
            <person name="Podicherti R."/>
            <person name="Tsui H.-C.T."/>
            <person name="Winkler M.E."/>
        </authorList>
    </citation>
    <scope>NUCLEOTIDE SEQUENCE</scope>
</reference>
<dbReference type="InterPro" id="IPR029063">
    <property type="entry name" value="SAM-dependent_MTases_sf"/>
</dbReference>
<proteinExistence type="predicted"/>